<accession>A0AAV2LWM0</accession>
<organism evidence="12 13">
    <name type="scientific">Knipowitschia caucasica</name>
    <name type="common">Caucasian dwarf goby</name>
    <name type="synonym">Pomatoschistus caucasicus</name>
    <dbReference type="NCBI Taxonomy" id="637954"/>
    <lineage>
        <taxon>Eukaryota</taxon>
        <taxon>Metazoa</taxon>
        <taxon>Chordata</taxon>
        <taxon>Craniata</taxon>
        <taxon>Vertebrata</taxon>
        <taxon>Euteleostomi</taxon>
        <taxon>Actinopterygii</taxon>
        <taxon>Neopterygii</taxon>
        <taxon>Teleostei</taxon>
        <taxon>Neoteleostei</taxon>
        <taxon>Acanthomorphata</taxon>
        <taxon>Gobiaria</taxon>
        <taxon>Gobiiformes</taxon>
        <taxon>Gobioidei</taxon>
        <taxon>Gobiidae</taxon>
        <taxon>Gobiinae</taxon>
        <taxon>Knipowitschia</taxon>
    </lineage>
</organism>
<protein>
    <recommendedName>
        <fullName evidence="11">PSI domain-containing protein</fullName>
    </recommendedName>
</protein>
<dbReference type="InterPro" id="IPR041019">
    <property type="entry name" value="TIG1_plexin"/>
</dbReference>
<dbReference type="GO" id="GO:0007411">
    <property type="term" value="P:axon guidance"/>
    <property type="evidence" value="ECO:0007669"/>
    <property type="project" value="UniProtKB-ARBA"/>
</dbReference>
<dbReference type="EMBL" id="OZ035827">
    <property type="protein sequence ID" value="CAL1605440.1"/>
    <property type="molecule type" value="Genomic_DNA"/>
</dbReference>
<dbReference type="FunFam" id="2.60.40.10:FF:000131">
    <property type="entry name" value="Plexin A2"/>
    <property type="match status" value="1"/>
</dbReference>
<evidence type="ECO:0000313" key="12">
    <source>
        <dbReference type="EMBL" id="CAL1605440.1"/>
    </source>
</evidence>
<keyword evidence="5" id="KW-0732">Signal</keyword>
<dbReference type="SMART" id="SM00423">
    <property type="entry name" value="PSI"/>
    <property type="match status" value="1"/>
</dbReference>
<sequence>MSSHLSQSGAPCVPADPNPTPAALCPELQAGGLRIAPAPAGCRGRTNFSSTSLLVNSIGQPSLLYENVVVSEGRPILRDLLFSPDHQFLYALTDKQVTRVPVESCEQYSSCGECLGSGDPHCGWCVLHNVCSRKDRCERAEEPQRFTTRAEQCVRLSVQPLNVSVTMSEVQLILQTQNVPSLAAGVNCSFEDFVETEGRIYGGRVFCLSPATKFVAPITRDQD</sequence>
<keyword evidence="13" id="KW-1185">Reference proteome</keyword>
<dbReference type="Pfam" id="PF17960">
    <property type="entry name" value="TIG_plexin"/>
    <property type="match status" value="1"/>
</dbReference>
<dbReference type="PANTHER" id="PTHR22625">
    <property type="entry name" value="PLEXIN"/>
    <property type="match status" value="1"/>
</dbReference>
<evidence type="ECO:0000256" key="9">
    <source>
        <dbReference type="ARBA" id="ARBA00023157"/>
    </source>
</evidence>
<evidence type="ECO:0000256" key="4">
    <source>
        <dbReference type="ARBA" id="ARBA00022692"/>
    </source>
</evidence>
<dbReference type="GO" id="GO:0017154">
    <property type="term" value="F:semaphorin receptor activity"/>
    <property type="evidence" value="ECO:0007669"/>
    <property type="project" value="InterPro"/>
</dbReference>
<proteinExistence type="predicted"/>
<keyword evidence="3" id="KW-0597">Phosphoprotein</keyword>
<evidence type="ECO:0000256" key="2">
    <source>
        <dbReference type="ARBA" id="ARBA00022475"/>
    </source>
</evidence>
<dbReference type="SUPFAM" id="SSF101912">
    <property type="entry name" value="Sema domain"/>
    <property type="match status" value="1"/>
</dbReference>
<dbReference type="GO" id="GO:0005886">
    <property type="term" value="C:plasma membrane"/>
    <property type="evidence" value="ECO:0007669"/>
    <property type="project" value="UniProtKB-SubCell"/>
</dbReference>
<evidence type="ECO:0000256" key="6">
    <source>
        <dbReference type="ARBA" id="ARBA00022737"/>
    </source>
</evidence>
<keyword evidence="9" id="KW-1015">Disulfide bond</keyword>
<keyword evidence="4" id="KW-0812">Transmembrane</keyword>
<dbReference type="InterPro" id="IPR031148">
    <property type="entry name" value="Plexin"/>
</dbReference>
<dbReference type="Gene3D" id="2.60.40.10">
    <property type="entry name" value="Immunoglobulins"/>
    <property type="match status" value="1"/>
</dbReference>
<evidence type="ECO:0000256" key="10">
    <source>
        <dbReference type="ARBA" id="ARBA00023180"/>
    </source>
</evidence>
<evidence type="ECO:0000256" key="8">
    <source>
        <dbReference type="ARBA" id="ARBA00023136"/>
    </source>
</evidence>
<comment type="subcellular location">
    <subcellularLocation>
        <location evidence="1">Cell membrane</location>
        <topology evidence="1">Single-pass type I membrane protein</topology>
    </subcellularLocation>
</comment>
<evidence type="ECO:0000256" key="3">
    <source>
        <dbReference type="ARBA" id="ARBA00022553"/>
    </source>
</evidence>
<evidence type="ECO:0000256" key="5">
    <source>
        <dbReference type="ARBA" id="ARBA00022729"/>
    </source>
</evidence>
<dbReference type="InterPro" id="IPR036352">
    <property type="entry name" value="Semap_dom_sf"/>
</dbReference>
<dbReference type="InterPro" id="IPR015943">
    <property type="entry name" value="WD40/YVTN_repeat-like_dom_sf"/>
</dbReference>
<keyword evidence="10" id="KW-0325">Glycoprotein</keyword>
<gene>
    <name evidence="12" type="ORF">KC01_LOCUS32827</name>
</gene>
<dbReference type="GO" id="GO:0030334">
    <property type="term" value="P:regulation of cell migration"/>
    <property type="evidence" value="ECO:0007669"/>
    <property type="project" value="TreeGrafter"/>
</dbReference>
<keyword evidence="8" id="KW-0472">Membrane</keyword>
<evidence type="ECO:0000256" key="7">
    <source>
        <dbReference type="ARBA" id="ARBA00022989"/>
    </source>
</evidence>
<keyword evidence="6" id="KW-0677">Repeat</keyword>
<dbReference type="AlphaFoldDB" id="A0AAV2LWM0"/>
<feature type="domain" description="PSI" evidence="11">
    <location>
        <begin position="104"/>
        <end position="154"/>
    </location>
</feature>
<dbReference type="GO" id="GO:0002116">
    <property type="term" value="C:semaphorin receptor complex"/>
    <property type="evidence" value="ECO:0007669"/>
    <property type="project" value="TreeGrafter"/>
</dbReference>
<dbReference type="InterPro" id="IPR013783">
    <property type="entry name" value="Ig-like_fold"/>
</dbReference>
<dbReference type="Gene3D" id="2.130.10.10">
    <property type="entry name" value="YVTN repeat-like/Quinoprotein amine dehydrogenase"/>
    <property type="match status" value="1"/>
</dbReference>
<keyword evidence="7" id="KW-1133">Transmembrane helix</keyword>
<dbReference type="InterPro" id="IPR002165">
    <property type="entry name" value="Plexin_repeat"/>
</dbReference>
<dbReference type="InterPro" id="IPR016201">
    <property type="entry name" value="PSI"/>
</dbReference>
<dbReference type="Pfam" id="PF01437">
    <property type="entry name" value="PSI"/>
    <property type="match status" value="1"/>
</dbReference>
<name>A0AAV2LWM0_KNICA</name>
<evidence type="ECO:0000259" key="11">
    <source>
        <dbReference type="SMART" id="SM00423"/>
    </source>
</evidence>
<evidence type="ECO:0000313" key="13">
    <source>
        <dbReference type="Proteomes" id="UP001497482"/>
    </source>
</evidence>
<reference evidence="12 13" key="1">
    <citation type="submission" date="2024-04" db="EMBL/GenBank/DDBJ databases">
        <authorList>
            <person name="Waldvogel A.-M."/>
            <person name="Schoenle A."/>
        </authorList>
    </citation>
    <scope>NUCLEOTIDE SEQUENCE [LARGE SCALE GENOMIC DNA]</scope>
</reference>
<dbReference type="SUPFAM" id="SSF103575">
    <property type="entry name" value="Plexin repeat"/>
    <property type="match status" value="1"/>
</dbReference>
<evidence type="ECO:0000256" key="1">
    <source>
        <dbReference type="ARBA" id="ARBA00004251"/>
    </source>
</evidence>
<keyword evidence="2" id="KW-1003">Cell membrane</keyword>
<dbReference type="Proteomes" id="UP001497482">
    <property type="component" value="Chromosome 5"/>
</dbReference>
<dbReference type="PANTHER" id="PTHR22625:SF35">
    <property type="entry name" value="PLEXIN-A1"/>
    <property type="match status" value="1"/>
</dbReference>